<feature type="compositionally biased region" description="Low complexity" evidence="1">
    <location>
        <begin position="20"/>
        <end position="29"/>
    </location>
</feature>
<dbReference type="Proteomes" id="UP000075420">
    <property type="component" value="Unassembled WGS sequence"/>
</dbReference>
<evidence type="ECO:0000256" key="2">
    <source>
        <dbReference type="SAM" id="Phobius"/>
    </source>
</evidence>
<accession>A0A150PMX2</accession>
<evidence type="ECO:0000256" key="1">
    <source>
        <dbReference type="SAM" id="MobiDB-lite"/>
    </source>
</evidence>
<keyword evidence="2" id="KW-0812">Transmembrane</keyword>
<feature type="transmembrane region" description="Helical" evidence="2">
    <location>
        <begin position="69"/>
        <end position="90"/>
    </location>
</feature>
<sequence>MPGRSPAPAFPPPSSATIGQQAQPLAPAAPAQPPQSQIETALSLPRPDPAAIWAATQDAVSKGNGRNTLVLVAVIALTALCVIGIGALIYMKTMTVDPIPAHGGDVLPAPAAPAATGATATGELDAGLRGQRAGMPRPDEPARVTMR</sequence>
<keyword evidence="2" id="KW-1133">Transmembrane helix</keyword>
<organism evidence="3 4">
    <name type="scientific">Sorangium cellulosum</name>
    <name type="common">Polyangium cellulosum</name>
    <dbReference type="NCBI Taxonomy" id="56"/>
    <lineage>
        <taxon>Bacteria</taxon>
        <taxon>Pseudomonadati</taxon>
        <taxon>Myxococcota</taxon>
        <taxon>Polyangia</taxon>
        <taxon>Polyangiales</taxon>
        <taxon>Polyangiaceae</taxon>
        <taxon>Sorangium</taxon>
    </lineage>
</organism>
<evidence type="ECO:0000313" key="3">
    <source>
        <dbReference type="EMBL" id="KYF57044.1"/>
    </source>
</evidence>
<name>A0A150PMX2_SORCE</name>
<evidence type="ECO:0000313" key="4">
    <source>
        <dbReference type="Proteomes" id="UP000075420"/>
    </source>
</evidence>
<proteinExistence type="predicted"/>
<protein>
    <submittedName>
        <fullName evidence="3">Uncharacterized protein</fullName>
    </submittedName>
</protein>
<comment type="caution">
    <text evidence="3">The sequence shown here is derived from an EMBL/GenBank/DDBJ whole genome shotgun (WGS) entry which is preliminary data.</text>
</comment>
<gene>
    <name evidence="3" type="ORF">BE08_10880</name>
</gene>
<feature type="region of interest" description="Disordered" evidence="1">
    <location>
        <begin position="1"/>
        <end position="39"/>
    </location>
</feature>
<dbReference type="EMBL" id="JELY01001059">
    <property type="protein sequence ID" value="KYF57044.1"/>
    <property type="molecule type" value="Genomic_DNA"/>
</dbReference>
<dbReference type="AlphaFoldDB" id="A0A150PMX2"/>
<keyword evidence="2" id="KW-0472">Membrane</keyword>
<reference evidence="3 4" key="1">
    <citation type="submission" date="2014-02" db="EMBL/GenBank/DDBJ databases">
        <title>The small core and large imbalanced accessory genome model reveals a collaborative survival strategy of Sorangium cellulosum strains in nature.</title>
        <authorList>
            <person name="Han K."/>
            <person name="Peng R."/>
            <person name="Blom J."/>
            <person name="Li Y.-Z."/>
        </authorList>
    </citation>
    <scope>NUCLEOTIDE SEQUENCE [LARGE SCALE GENOMIC DNA]</scope>
    <source>
        <strain evidence="3 4">So0157-25</strain>
    </source>
</reference>